<keyword evidence="4" id="KW-1185">Reference proteome</keyword>
<dbReference type="InterPro" id="IPR025736">
    <property type="entry name" value="PucR_C-HTH_dom"/>
</dbReference>
<dbReference type="Proteomes" id="UP000466514">
    <property type="component" value="Chromosome"/>
</dbReference>
<dbReference type="EMBL" id="AP022574">
    <property type="protein sequence ID" value="BBX71319.1"/>
    <property type="molecule type" value="Genomic_DNA"/>
</dbReference>
<accession>A0A7I7MJ89</accession>
<feature type="domain" description="PucR C-terminal helix-turn-helix" evidence="2">
    <location>
        <begin position="427"/>
        <end position="485"/>
    </location>
</feature>
<dbReference type="InterPro" id="IPR042070">
    <property type="entry name" value="PucR_C-HTH_sf"/>
</dbReference>
<evidence type="ECO:0000259" key="1">
    <source>
        <dbReference type="Pfam" id="PF07905"/>
    </source>
</evidence>
<dbReference type="PANTHER" id="PTHR33744">
    <property type="entry name" value="CARBOHYDRATE DIACID REGULATOR"/>
    <property type="match status" value="1"/>
</dbReference>
<dbReference type="RefSeq" id="WP_163725636.1">
    <property type="nucleotide sequence ID" value="NZ_AP022574.1"/>
</dbReference>
<reference evidence="3 4" key="1">
    <citation type="journal article" date="2019" name="Emerg. Microbes Infect.">
        <title>Comprehensive subspecies identification of 175 nontuberculous mycobacteria species based on 7547 genomic profiles.</title>
        <authorList>
            <person name="Matsumoto Y."/>
            <person name="Kinjo T."/>
            <person name="Motooka D."/>
            <person name="Nabeya D."/>
            <person name="Jung N."/>
            <person name="Uechi K."/>
            <person name="Horii T."/>
            <person name="Iida T."/>
            <person name="Fujita J."/>
            <person name="Nakamura S."/>
        </authorList>
    </citation>
    <scope>NUCLEOTIDE SEQUENCE [LARGE SCALE GENOMIC DNA]</scope>
    <source>
        <strain evidence="3 4">JCM 13323</strain>
    </source>
</reference>
<proteinExistence type="predicted"/>
<evidence type="ECO:0008006" key="5">
    <source>
        <dbReference type="Google" id="ProtNLM"/>
    </source>
</evidence>
<gene>
    <name evidence="3" type="ORF">MPSYJ_47800</name>
</gene>
<evidence type="ECO:0000313" key="4">
    <source>
        <dbReference type="Proteomes" id="UP000466514"/>
    </source>
</evidence>
<dbReference type="KEGG" id="mpsc:MPSYJ_47800"/>
<dbReference type="InterPro" id="IPR051448">
    <property type="entry name" value="CdaR-like_regulators"/>
</dbReference>
<dbReference type="AlphaFoldDB" id="A0A7I7MJ89"/>
<protein>
    <recommendedName>
        <fullName evidence="5">PucR family transcriptional regulator</fullName>
    </recommendedName>
</protein>
<dbReference type="Gene3D" id="1.10.10.2840">
    <property type="entry name" value="PucR C-terminal helix-turn-helix domain"/>
    <property type="match status" value="1"/>
</dbReference>
<dbReference type="Pfam" id="PF13556">
    <property type="entry name" value="HTH_30"/>
    <property type="match status" value="1"/>
</dbReference>
<dbReference type="InterPro" id="IPR012914">
    <property type="entry name" value="PucR_dom"/>
</dbReference>
<dbReference type="Pfam" id="PF07905">
    <property type="entry name" value="PucR"/>
    <property type="match status" value="1"/>
</dbReference>
<name>A0A7I7MJ89_9MYCO</name>
<evidence type="ECO:0000313" key="3">
    <source>
        <dbReference type="EMBL" id="BBX71319.1"/>
    </source>
</evidence>
<dbReference type="PANTHER" id="PTHR33744:SF1">
    <property type="entry name" value="DNA-BINDING TRANSCRIPTIONAL ACTIVATOR ADER"/>
    <property type="match status" value="1"/>
</dbReference>
<organism evidence="3 4">
    <name type="scientific">Mycolicibacterium psychrotolerans</name>
    <dbReference type="NCBI Taxonomy" id="216929"/>
    <lineage>
        <taxon>Bacteria</taxon>
        <taxon>Bacillati</taxon>
        <taxon>Actinomycetota</taxon>
        <taxon>Actinomycetes</taxon>
        <taxon>Mycobacteriales</taxon>
        <taxon>Mycobacteriaceae</taxon>
        <taxon>Mycolicibacterium</taxon>
    </lineage>
</organism>
<evidence type="ECO:0000259" key="2">
    <source>
        <dbReference type="Pfam" id="PF13556"/>
    </source>
</evidence>
<sequence>MAITARELAQAEGLGLSLIAGAAAADRDITWAHPIELADPTPYLSGGELVMTTGINIGIDEQTQFDYVARLAAAGTAALAVDTGTTLTEVPAGVRAAGNELGVPVLEVPPSTPFIAITRMVIDALKADELRAVQRVVDGQEVLARATLRGGIPGVVEALAERLEGTVLVVGTDGTVLAAAGTEQDRLFAVLADGAQSPAARRGGAYVTGDADGYVTVQNLRAAQPLRGRLAVRTGVPMSNAERLLVAHAVSLISIALEKPAGVAEAEQRLRTAVTRGVLRGSGLVDDGVLRYFGFEPHADVVVALLHDVGPMLTAEQDLGRLLAAAGPYLMTPVGEGIVIVVPGAERRRIDSLASGPAHPPTGGVSDAVSVDDIPVGLEQARIAAQAHPGRLAAFAELGTFGVLLGGRSAAELRVLAAPLTPLEAELVGTLEAYLRRNGHLEAAATDLRIHRHTMRHRMRRIAALLADDVDAVDTRVRLWLAIRARQLLSERQPSALPPNGGGLSR</sequence>
<feature type="domain" description="Purine catabolism PurC-like" evidence="1">
    <location>
        <begin position="10"/>
        <end position="125"/>
    </location>
</feature>